<reference evidence="2" key="1">
    <citation type="submission" date="2023-04" db="EMBL/GenBank/DDBJ databases">
        <authorList>
            <person name="Vijverberg K."/>
            <person name="Xiong W."/>
            <person name="Schranz E."/>
        </authorList>
    </citation>
    <scope>NUCLEOTIDE SEQUENCE</scope>
</reference>
<sequence length="212" mass="23653">MQYNILSNWDTKKEWKKDWDWDAHMDSHACHGRLCFGMQVYLLGMGRQMVEKHLQQSSLPLLEASFSKGKAVGYKLLEIFKQKPTIVQDPTDGKCLTESLISTQSRLVISPSETDASTDSILTSDSICIKVPTDDIRVGDFVLVLPGDTIPIYDDPLKIEASSTGSNSTITKIVKMVEDAKGREAPIQRLAYSIVGTYVYTVMTLSTTTFSF</sequence>
<dbReference type="GO" id="GO:0055070">
    <property type="term" value="P:copper ion homeostasis"/>
    <property type="evidence" value="ECO:0007669"/>
    <property type="project" value="TreeGrafter"/>
</dbReference>
<dbReference type="GO" id="GO:0016020">
    <property type="term" value="C:membrane"/>
    <property type="evidence" value="ECO:0007669"/>
    <property type="project" value="TreeGrafter"/>
</dbReference>
<keyword evidence="3" id="KW-1185">Reference proteome</keyword>
<protein>
    <submittedName>
        <fullName evidence="2">Uncharacterized protein</fullName>
    </submittedName>
</protein>
<dbReference type="GO" id="GO:0043682">
    <property type="term" value="F:P-type divalent copper transporter activity"/>
    <property type="evidence" value="ECO:0007669"/>
    <property type="project" value="TreeGrafter"/>
</dbReference>
<dbReference type="EMBL" id="OX465080">
    <property type="protein sequence ID" value="CAI9282461.1"/>
    <property type="molecule type" value="Genomic_DNA"/>
</dbReference>
<accession>A0AA36E497</accession>
<keyword evidence="1" id="KW-1278">Translocase</keyword>
<gene>
    <name evidence="2" type="ORF">LSALG_LOCUS22097</name>
</gene>
<organism evidence="2 3">
    <name type="scientific">Lactuca saligna</name>
    <name type="common">Willowleaf lettuce</name>
    <dbReference type="NCBI Taxonomy" id="75948"/>
    <lineage>
        <taxon>Eukaryota</taxon>
        <taxon>Viridiplantae</taxon>
        <taxon>Streptophyta</taxon>
        <taxon>Embryophyta</taxon>
        <taxon>Tracheophyta</taxon>
        <taxon>Spermatophyta</taxon>
        <taxon>Magnoliopsida</taxon>
        <taxon>eudicotyledons</taxon>
        <taxon>Gunneridae</taxon>
        <taxon>Pentapetalae</taxon>
        <taxon>asterids</taxon>
        <taxon>campanulids</taxon>
        <taxon>Asterales</taxon>
        <taxon>Asteraceae</taxon>
        <taxon>Cichorioideae</taxon>
        <taxon>Cichorieae</taxon>
        <taxon>Lactucinae</taxon>
        <taxon>Lactuca</taxon>
    </lineage>
</organism>
<dbReference type="AlphaFoldDB" id="A0AA36E497"/>
<evidence type="ECO:0000313" key="3">
    <source>
        <dbReference type="Proteomes" id="UP001177003"/>
    </source>
</evidence>
<dbReference type="Proteomes" id="UP001177003">
    <property type="component" value="Chromosome 4"/>
</dbReference>
<name>A0AA36E497_LACSI</name>
<dbReference type="PANTHER" id="PTHR43520:SF19">
    <property type="entry name" value="COPPER-TRANSPORTING ATPASE PAA2, CHLOROPLASTIC"/>
    <property type="match status" value="1"/>
</dbReference>
<dbReference type="GO" id="GO:0005507">
    <property type="term" value="F:copper ion binding"/>
    <property type="evidence" value="ECO:0007669"/>
    <property type="project" value="TreeGrafter"/>
</dbReference>
<proteinExistence type="predicted"/>
<dbReference type="PANTHER" id="PTHR43520">
    <property type="entry name" value="ATP7, ISOFORM B"/>
    <property type="match status" value="1"/>
</dbReference>
<evidence type="ECO:0000313" key="2">
    <source>
        <dbReference type="EMBL" id="CAI9282461.1"/>
    </source>
</evidence>
<evidence type="ECO:0000256" key="1">
    <source>
        <dbReference type="ARBA" id="ARBA00022967"/>
    </source>
</evidence>